<gene>
    <name evidence="2" type="ORF">C361_05489</name>
</gene>
<evidence type="ECO:0000313" key="2">
    <source>
        <dbReference type="EMBL" id="OXG16041.1"/>
    </source>
</evidence>
<feature type="compositionally biased region" description="Low complexity" evidence="1">
    <location>
        <begin position="14"/>
        <end position="25"/>
    </location>
</feature>
<evidence type="ECO:0000313" key="3">
    <source>
        <dbReference type="Proteomes" id="UP000199727"/>
    </source>
</evidence>
<comment type="caution">
    <text evidence="2">The sequence shown here is derived from an EMBL/GenBank/DDBJ whole genome shotgun (WGS) entry which is preliminary data.</text>
</comment>
<evidence type="ECO:0000256" key="1">
    <source>
        <dbReference type="SAM" id="MobiDB-lite"/>
    </source>
</evidence>
<feature type="compositionally biased region" description="Polar residues" evidence="1">
    <location>
        <begin position="44"/>
        <end position="55"/>
    </location>
</feature>
<protein>
    <submittedName>
        <fullName evidence="2">Uncharacterized protein</fullName>
    </submittedName>
</protein>
<feature type="compositionally biased region" description="Gly residues" evidence="1">
    <location>
        <begin position="419"/>
        <end position="428"/>
    </location>
</feature>
<sequence length="440" mass="48582">MAANHGVFFHPAQPLSSPTTPLFTPSRKRRAASPPLDSDPLSPWQQSGSQTSFTETPHREKRRRPNLANGFSSLSISPTATQSTPVPDQPRADDDDEGIGPSVYPRNDDVKVEVLPDNTNRLSTHQHPSHRPHTRQWDPYHARPPSSSSSASPTTSTDETYDSDATFTRNLPHIKRYDGTAQQADEIVQPDGSSMFTGPDLGVEDVTGIPSPLRTRRPREEDIEGMEHAGKKRRGNEMEMDIDMSTMDENTEDASVEEKDKLRGRKTVWYEPEKDRIVITSLSDSDSRSSRSPSPETEGRYLSQPGEQGFTISPSLLTHLMNVHRSGDLKGPLQDLLKNNQKSLTLYRPLGIPADRWKESIVKTWEEARNYDDSARFEEIDDAEDFGNNVPSTGNGSEVMDIEGTVPAWQGGAWNTGEAGMGEGGAVSGDGDVDMAMDVE</sequence>
<reference evidence="2 3" key="1">
    <citation type="submission" date="2017-06" db="EMBL/GenBank/DDBJ databases">
        <title>Global population genomics of the pathogenic fungus Cryptococcus neoformans var. grubii.</title>
        <authorList>
            <person name="Cuomo C."/>
            <person name="Litvintseva A."/>
            <person name="Chen Y."/>
            <person name="Young S."/>
            <person name="Zeng Q."/>
            <person name="Chapman S."/>
            <person name="Gujja S."/>
            <person name="Saif S."/>
            <person name="Birren B."/>
        </authorList>
    </citation>
    <scope>NUCLEOTIDE SEQUENCE [LARGE SCALE GENOMIC DNA]</scope>
    <source>
        <strain evidence="2 3">Tu259-1</strain>
    </source>
</reference>
<dbReference type="Proteomes" id="UP000199727">
    <property type="component" value="Unassembled WGS sequence"/>
</dbReference>
<feature type="region of interest" description="Disordered" evidence="1">
    <location>
        <begin position="408"/>
        <end position="440"/>
    </location>
</feature>
<feature type="region of interest" description="Disordered" evidence="1">
    <location>
        <begin position="280"/>
        <end position="308"/>
    </location>
</feature>
<name>A0A854QCM7_CRYNE</name>
<feature type="compositionally biased region" description="Low complexity" evidence="1">
    <location>
        <begin position="144"/>
        <end position="157"/>
    </location>
</feature>
<feature type="compositionally biased region" description="Polar residues" evidence="1">
    <location>
        <begin position="117"/>
        <end position="126"/>
    </location>
</feature>
<dbReference type="AlphaFoldDB" id="A0A854QCM7"/>
<feature type="region of interest" description="Disordered" evidence="1">
    <location>
        <begin position="1"/>
        <end position="239"/>
    </location>
</feature>
<organism evidence="2 3">
    <name type="scientific">Cryptococcus neoformans Tu259-1</name>
    <dbReference type="NCBI Taxonomy" id="1230072"/>
    <lineage>
        <taxon>Eukaryota</taxon>
        <taxon>Fungi</taxon>
        <taxon>Dikarya</taxon>
        <taxon>Basidiomycota</taxon>
        <taxon>Agaricomycotina</taxon>
        <taxon>Tremellomycetes</taxon>
        <taxon>Tremellales</taxon>
        <taxon>Cryptococcaceae</taxon>
        <taxon>Cryptococcus</taxon>
        <taxon>Cryptococcus neoformans species complex</taxon>
    </lineage>
</organism>
<dbReference type="OrthoDB" id="3364141at2759"/>
<feature type="compositionally biased region" description="Polar residues" evidence="1">
    <location>
        <begin position="69"/>
        <end position="86"/>
    </location>
</feature>
<dbReference type="EMBL" id="AMKT01000069">
    <property type="protein sequence ID" value="OXG16041.1"/>
    <property type="molecule type" value="Genomic_DNA"/>
</dbReference>
<feature type="compositionally biased region" description="Acidic residues" evidence="1">
    <location>
        <begin position="431"/>
        <end position="440"/>
    </location>
</feature>
<feature type="compositionally biased region" description="Low complexity" evidence="1">
    <location>
        <begin position="33"/>
        <end position="43"/>
    </location>
</feature>
<proteinExistence type="predicted"/>
<accession>A0A854QCM7</accession>